<dbReference type="EMBL" id="PVTI01000006">
    <property type="protein sequence ID" value="PRY61371.1"/>
    <property type="molecule type" value="Genomic_DNA"/>
</dbReference>
<dbReference type="Proteomes" id="UP000237822">
    <property type="component" value="Unassembled WGS sequence"/>
</dbReference>
<dbReference type="AlphaFoldDB" id="A0A2T0UTW4"/>
<evidence type="ECO:0000313" key="2">
    <source>
        <dbReference type="Proteomes" id="UP000237822"/>
    </source>
</evidence>
<organism evidence="1 2">
    <name type="scientific">Knoellia remsis</name>
    <dbReference type="NCBI Taxonomy" id="407159"/>
    <lineage>
        <taxon>Bacteria</taxon>
        <taxon>Bacillati</taxon>
        <taxon>Actinomycetota</taxon>
        <taxon>Actinomycetes</taxon>
        <taxon>Micrococcales</taxon>
        <taxon>Intrasporangiaceae</taxon>
        <taxon>Knoellia</taxon>
    </lineage>
</organism>
<gene>
    <name evidence="1" type="ORF">BCF74_106123</name>
</gene>
<reference evidence="1 2" key="1">
    <citation type="submission" date="2018-03" db="EMBL/GenBank/DDBJ databases">
        <title>Genomic Encyclopedia of Archaeal and Bacterial Type Strains, Phase II (KMG-II): from individual species to whole genera.</title>
        <authorList>
            <person name="Goeker M."/>
        </authorList>
    </citation>
    <scope>NUCLEOTIDE SEQUENCE [LARGE SCALE GENOMIC DNA]</scope>
    <source>
        <strain evidence="1 2">ATCC BAA-1496</strain>
    </source>
</reference>
<evidence type="ECO:0000313" key="1">
    <source>
        <dbReference type="EMBL" id="PRY61371.1"/>
    </source>
</evidence>
<keyword evidence="2" id="KW-1185">Reference proteome</keyword>
<sequence>MVGPAHAAAIEEARRLGAAGWKVNGAGGSGGSLTLVAGSSATSATAPALARALGALDAGWTVLELAPSRVGVVVEELPMR</sequence>
<dbReference type="Gene3D" id="3.30.230.120">
    <property type="match status" value="1"/>
</dbReference>
<accession>A0A2T0UTW4</accession>
<evidence type="ECO:0008006" key="3">
    <source>
        <dbReference type="Google" id="ProtNLM"/>
    </source>
</evidence>
<proteinExistence type="predicted"/>
<name>A0A2T0UTW4_9MICO</name>
<protein>
    <recommendedName>
        <fullName evidence="3">GHMP kinase-like protein</fullName>
    </recommendedName>
</protein>
<comment type="caution">
    <text evidence="1">The sequence shown here is derived from an EMBL/GenBank/DDBJ whole genome shotgun (WGS) entry which is preliminary data.</text>
</comment>